<evidence type="ECO:0000256" key="4">
    <source>
        <dbReference type="ARBA" id="ARBA00022857"/>
    </source>
</evidence>
<comment type="similarity">
    <text evidence="1 7">Belongs to the nitroreductase family.</text>
</comment>
<dbReference type="OrthoDB" id="9804207at2"/>
<accession>A0A432W0C9</accession>
<feature type="binding site" description="in other chain" evidence="8">
    <location>
        <begin position="131"/>
        <end position="133"/>
    </location>
    <ligand>
        <name>FMN</name>
        <dbReference type="ChEBI" id="CHEBI:58210"/>
        <note>ligand shared between dimeric partners</note>
    </ligand>
</feature>
<keyword evidence="4 7" id="KW-0521">NADP</keyword>
<dbReference type="PIRSF" id="PIRSF000232">
    <property type="entry name" value="YdjA"/>
    <property type="match status" value="1"/>
</dbReference>
<dbReference type="PANTHER" id="PTHR43821">
    <property type="entry name" value="NAD(P)H NITROREDUCTASE YDJA-RELATED"/>
    <property type="match status" value="1"/>
</dbReference>
<dbReference type="InterPro" id="IPR026021">
    <property type="entry name" value="YdjA-like"/>
</dbReference>
<dbReference type="EMBL" id="PIPJ01000002">
    <property type="protein sequence ID" value="RUO22351.1"/>
    <property type="molecule type" value="Genomic_DNA"/>
</dbReference>
<keyword evidence="11" id="KW-1185">Reference proteome</keyword>
<evidence type="ECO:0000256" key="2">
    <source>
        <dbReference type="ARBA" id="ARBA00022630"/>
    </source>
</evidence>
<comment type="cofactor">
    <cofactor evidence="8">
        <name>FMN</name>
        <dbReference type="ChEBI" id="CHEBI:58210"/>
    </cofactor>
    <text evidence="8">Binds 1 FMN per subunit.</text>
</comment>
<sequence length="187" mass="20209">MDALDLLLTCSSMPRVGAPGPNSDQLSQLEAAALRVPDHMNLTPYKCLIYQGAELQNLSELFAATAKLEGLTEAEQARAPQLPLRAPCIIVVVTQYQEHPKVPRQEQYASAACATMAMQQMAFAQGLGAVWRTGVYAESEHMKAGLGISSEEDIVGFLYIGTPAVPTPIKPQKQKSIFFFPGSDAKT</sequence>
<evidence type="ECO:0000256" key="3">
    <source>
        <dbReference type="ARBA" id="ARBA00022643"/>
    </source>
</evidence>
<evidence type="ECO:0000256" key="7">
    <source>
        <dbReference type="PIRNR" id="PIRNR000232"/>
    </source>
</evidence>
<organism evidence="10 11">
    <name type="scientific">Aliidiomarina iranensis</name>
    <dbReference type="NCBI Taxonomy" id="1434071"/>
    <lineage>
        <taxon>Bacteria</taxon>
        <taxon>Pseudomonadati</taxon>
        <taxon>Pseudomonadota</taxon>
        <taxon>Gammaproteobacteria</taxon>
        <taxon>Alteromonadales</taxon>
        <taxon>Idiomarinaceae</taxon>
        <taxon>Aliidiomarina</taxon>
    </lineage>
</organism>
<dbReference type="Proteomes" id="UP000288395">
    <property type="component" value="Unassembled WGS sequence"/>
</dbReference>
<dbReference type="RefSeq" id="WP_126765836.1">
    <property type="nucleotide sequence ID" value="NZ_PIPJ01000002.1"/>
</dbReference>
<protein>
    <recommendedName>
        <fullName evidence="7">Putative NAD(P)H nitroreductase</fullName>
        <ecNumber evidence="7">1.-.-.-</ecNumber>
    </recommendedName>
</protein>
<dbReference type="InterPro" id="IPR052530">
    <property type="entry name" value="NAD(P)H_nitroreductase"/>
</dbReference>
<evidence type="ECO:0000256" key="1">
    <source>
        <dbReference type="ARBA" id="ARBA00007118"/>
    </source>
</evidence>
<evidence type="ECO:0000256" key="6">
    <source>
        <dbReference type="ARBA" id="ARBA00023027"/>
    </source>
</evidence>
<dbReference type="GO" id="GO:0016491">
    <property type="term" value="F:oxidoreductase activity"/>
    <property type="evidence" value="ECO:0007669"/>
    <property type="project" value="UniProtKB-UniRule"/>
</dbReference>
<evidence type="ECO:0000259" key="9">
    <source>
        <dbReference type="Pfam" id="PF00881"/>
    </source>
</evidence>
<dbReference type="AlphaFoldDB" id="A0A432W0C9"/>
<evidence type="ECO:0000313" key="10">
    <source>
        <dbReference type="EMBL" id="RUO22351.1"/>
    </source>
</evidence>
<keyword evidence="6 7" id="KW-0520">NAD</keyword>
<dbReference type="EC" id="1.-.-.-" evidence="7"/>
<comment type="caution">
    <text evidence="10">The sequence shown here is derived from an EMBL/GenBank/DDBJ whole genome shotgun (WGS) entry which is preliminary data.</text>
</comment>
<evidence type="ECO:0000256" key="5">
    <source>
        <dbReference type="ARBA" id="ARBA00023002"/>
    </source>
</evidence>
<keyword evidence="2 7" id="KW-0285">Flavoprotein</keyword>
<dbReference type="CDD" id="cd02135">
    <property type="entry name" value="YdjA-like"/>
    <property type="match status" value="1"/>
</dbReference>
<dbReference type="Gene3D" id="3.40.109.10">
    <property type="entry name" value="NADH Oxidase"/>
    <property type="match status" value="1"/>
</dbReference>
<dbReference type="SUPFAM" id="SSF55469">
    <property type="entry name" value="FMN-dependent nitroreductase-like"/>
    <property type="match status" value="1"/>
</dbReference>
<keyword evidence="5 7" id="KW-0560">Oxidoreductase</keyword>
<reference evidence="11" key="1">
    <citation type="journal article" date="2018" name="Front. Microbiol.">
        <title>Genome-Based Analysis Reveals the Taxonomy and Diversity of the Family Idiomarinaceae.</title>
        <authorList>
            <person name="Liu Y."/>
            <person name="Lai Q."/>
            <person name="Shao Z."/>
        </authorList>
    </citation>
    <scope>NUCLEOTIDE SEQUENCE [LARGE SCALE GENOMIC DNA]</scope>
    <source>
        <strain evidence="11">GBPy7</strain>
    </source>
</reference>
<feature type="binding site" evidence="8">
    <location>
        <position position="39"/>
    </location>
    <ligand>
        <name>FMN</name>
        <dbReference type="ChEBI" id="CHEBI:58210"/>
        <note>ligand shared between dimeric partners</note>
    </ligand>
</feature>
<proteinExistence type="inferred from homology"/>
<dbReference type="PANTHER" id="PTHR43821:SF1">
    <property type="entry name" value="NAD(P)H NITROREDUCTASE YDJA-RELATED"/>
    <property type="match status" value="1"/>
</dbReference>
<feature type="domain" description="Nitroreductase" evidence="9">
    <location>
        <begin position="23"/>
        <end position="161"/>
    </location>
</feature>
<evidence type="ECO:0000256" key="8">
    <source>
        <dbReference type="PIRSR" id="PIRSR000232-1"/>
    </source>
</evidence>
<gene>
    <name evidence="10" type="ORF">CWE08_03975</name>
</gene>
<evidence type="ECO:0000313" key="11">
    <source>
        <dbReference type="Proteomes" id="UP000288395"/>
    </source>
</evidence>
<dbReference type="InterPro" id="IPR000415">
    <property type="entry name" value="Nitroreductase-like"/>
</dbReference>
<dbReference type="Pfam" id="PF00881">
    <property type="entry name" value="Nitroreductase"/>
    <property type="match status" value="1"/>
</dbReference>
<keyword evidence="3 7" id="KW-0288">FMN</keyword>
<name>A0A432W0C9_9GAMM</name>
<feature type="binding site" evidence="8">
    <location>
        <position position="35"/>
    </location>
    <ligand>
        <name>FMN</name>
        <dbReference type="ChEBI" id="CHEBI:58210"/>
        <note>ligand shared between dimeric partners</note>
    </ligand>
</feature>
<dbReference type="InterPro" id="IPR029479">
    <property type="entry name" value="Nitroreductase"/>
</dbReference>